<comment type="caution">
    <text evidence="4">The sequence shown here is derived from an EMBL/GenBank/DDBJ whole genome shotgun (WGS) entry which is preliminary data.</text>
</comment>
<dbReference type="GO" id="GO:0031419">
    <property type="term" value="F:cobalamin binding"/>
    <property type="evidence" value="ECO:0007669"/>
    <property type="project" value="UniProtKB-KW"/>
</dbReference>
<sequence length="571" mass="64040">MHEELADRVHNWENKLYPTAAAKLHMGDTTAPHAYTPLDSGKHDFLRDVALPGEYPFTSWNYPTRMPFEEAGDHSLNRAGRYSGYGTAEDSRDYFDKMRAMGLRLGGPNIASDLPSQLGWDSDDPRAEGEVGRVGVTVDSLRDFETLYAPFTGPDDIDKISTNWTINAPAAVYMAFYCALGDLRGIKRSALRCTPQNDILKEYIARGLYIFPVEPSMRLVRDTIEWVTKEMPRSNAISICAEHIRYAGSTATQSIAFAFANGEAYVNLGLSRGLAVDEFVPRFTYRGFGDSTLDFYRGIATPRAARRIWARIMREKFGAKNDKTCLLRGGEHAWGNAYMKMTAQRPVNNIIRETLEALIFGLASGQHTGSIPFDEPLGLGHSIEAQQIRRDLERILHFEARITDQIDPFAGSYFMESLTDEIEEEILTELRRVEELGGANEAVKSGYYKRAIGDAAWKAQRDIETGDEVWVGVNRFTGPDEIDVHIERSSEYDAGQLKTAEERQVKAVRQLRAERAGSDVERTLKNLREAARDTETNIMPALIECAHAYATVGEICGVLREEFGTAELPYE</sequence>
<comment type="subunit">
    <text evidence="1">Heterodimer of an alpha and a beta chain.</text>
</comment>
<dbReference type="Proteomes" id="UP000239290">
    <property type="component" value="Unassembled WGS sequence"/>
</dbReference>
<feature type="domain" description="Methylmalonyl-CoA mutase alpha/beta chain catalytic" evidence="3">
    <location>
        <begin position="33"/>
        <end position="564"/>
    </location>
</feature>
<dbReference type="Pfam" id="PF01642">
    <property type="entry name" value="MM_CoA_mutase"/>
    <property type="match status" value="1"/>
</dbReference>
<dbReference type="InterPro" id="IPR016176">
    <property type="entry name" value="Cbl-dep_enz_cat"/>
</dbReference>
<organism evidence="4 5">
    <name type="scientific">Rhodococcus opacus</name>
    <name type="common">Nocardia opaca</name>
    <dbReference type="NCBI Taxonomy" id="37919"/>
    <lineage>
        <taxon>Bacteria</taxon>
        <taxon>Bacillati</taxon>
        <taxon>Actinomycetota</taxon>
        <taxon>Actinomycetes</taxon>
        <taxon>Mycobacteriales</taxon>
        <taxon>Nocardiaceae</taxon>
        <taxon>Rhodococcus</taxon>
    </lineage>
</organism>
<dbReference type="RefSeq" id="WP_105416459.1">
    <property type="nucleotide sequence ID" value="NZ_PUIO01000020.1"/>
</dbReference>
<proteinExistence type="predicted"/>
<dbReference type="SUPFAM" id="SSF51703">
    <property type="entry name" value="Cobalamin (vitamin B12)-dependent enzymes"/>
    <property type="match status" value="1"/>
</dbReference>
<dbReference type="AlphaFoldDB" id="A0A2S8J915"/>
<dbReference type="PANTHER" id="PTHR48101:SF1">
    <property type="entry name" value="METHYLMALONYL-COA MUTASE, LARGE SUBUNIT"/>
    <property type="match status" value="1"/>
</dbReference>
<dbReference type="NCBIfam" id="TIGR00641">
    <property type="entry name" value="acid_CoA_mut_N"/>
    <property type="match status" value="1"/>
</dbReference>
<gene>
    <name evidence="4" type="ORF">C5613_18545</name>
</gene>
<name>A0A2S8J915_RHOOP</name>
<dbReference type="Gene3D" id="3.20.20.240">
    <property type="entry name" value="Methylmalonyl-CoA mutase"/>
    <property type="match status" value="1"/>
</dbReference>
<reference evidence="5" key="1">
    <citation type="submission" date="2018-02" db="EMBL/GenBank/DDBJ databases">
        <title>Draft genome sequencing of Rhodococcus opacus KU647198.</title>
        <authorList>
            <person name="Zheng B.-X."/>
        </authorList>
    </citation>
    <scope>NUCLEOTIDE SEQUENCE [LARGE SCALE GENOMIC DNA]</scope>
    <source>
        <strain evidence="5">04-OD7</strain>
    </source>
</reference>
<dbReference type="InterPro" id="IPR006098">
    <property type="entry name" value="MMCoA_mutase_a_cat"/>
</dbReference>
<keyword evidence="2" id="KW-0413">Isomerase</keyword>
<dbReference type="PANTHER" id="PTHR48101">
    <property type="entry name" value="METHYLMALONYL-COA MUTASE, MITOCHONDRIAL-RELATED"/>
    <property type="match status" value="1"/>
</dbReference>
<protein>
    <submittedName>
        <fullName evidence="4">Methylmalonyl-CoA mutase</fullName>
    </submittedName>
</protein>
<evidence type="ECO:0000259" key="3">
    <source>
        <dbReference type="Pfam" id="PF01642"/>
    </source>
</evidence>
<dbReference type="InterPro" id="IPR006099">
    <property type="entry name" value="MeMalonylCoA_mutase_a/b_cat"/>
</dbReference>
<evidence type="ECO:0000313" key="5">
    <source>
        <dbReference type="Proteomes" id="UP000239290"/>
    </source>
</evidence>
<dbReference type="EMBL" id="PUIO01000020">
    <property type="protein sequence ID" value="PQP23544.1"/>
    <property type="molecule type" value="Genomic_DNA"/>
</dbReference>
<accession>A0A2S8J915</accession>
<evidence type="ECO:0000256" key="2">
    <source>
        <dbReference type="ARBA" id="ARBA00023235"/>
    </source>
</evidence>
<dbReference type="GO" id="GO:0004494">
    <property type="term" value="F:methylmalonyl-CoA mutase activity"/>
    <property type="evidence" value="ECO:0007669"/>
    <property type="project" value="UniProtKB-EC"/>
</dbReference>
<evidence type="ECO:0000256" key="1">
    <source>
        <dbReference type="ARBA" id="ARBA00011870"/>
    </source>
</evidence>
<evidence type="ECO:0000313" key="4">
    <source>
        <dbReference type="EMBL" id="PQP23544.1"/>
    </source>
</evidence>